<sequence length="34" mass="3756">MAKSQDSKKNVKKEATLTPKEKKAAKLAKKAARK</sequence>
<organism evidence="2 3">
    <name type="scientific">Olleya namhaensis</name>
    <dbReference type="NCBI Taxonomy" id="1144750"/>
    <lineage>
        <taxon>Bacteria</taxon>
        <taxon>Pseudomonadati</taxon>
        <taxon>Bacteroidota</taxon>
        <taxon>Flavobacteriia</taxon>
        <taxon>Flavobacteriales</taxon>
        <taxon>Flavobacteriaceae</taxon>
    </lineage>
</organism>
<keyword evidence="3" id="KW-1185">Reference proteome</keyword>
<reference evidence="3" key="1">
    <citation type="submission" date="2016-10" db="EMBL/GenBank/DDBJ databases">
        <authorList>
            <person name="Varghese N."/>
            <person name="Submissions S."/>
        </authorList>
    </citation>
    <scope>NUCLEOTIDE SEQUENCE [LARGE SCALE GENOMIC DNA]</scope>
    <source>
        <strain evidence="3">DSM 28881</strain>
    </source>
</reference>
<evidence type="ECO:0000313" key="3">
    <source>
        <dbReference type="Proteomes" id="UP000199559"/>
    </source>
</evidence>
<feature type="region of interest" description="Disordered" evidence="1">
    <location>
        <begin position="1"/>
        <end position="34"/>
    </location>
</feature>
<gene>
    <name evidence="2" type="ORF">SAMN05443431_103163</name>
</gene>
<evidence type="ECO:0000256" key="1">
    <source>
        <dbReference type="SAM" id="MobiDB-lite"/>
    </source>
</evidence>
<dbReference type="AlphaFoldDB" id="A0A1I3MHF0"/>
<dbReference type="Proteomes" id="UP000199559">
    <property type="component" value="Unassembled WGS sequence"/>
</dbReference>
<dbReference type="EMBL" id="FORM01000003">
    <property type="protein sequence ID" value="SFI96383.1"/>
    <property type="molecule type" value="Genomic_DNA"/>
</dbReference>
<evidence type="ECO:0000313" key="2">
    <source>
        <dbReference type="EMBL" id="SFI96383.1"/>
    </source>
</evidence>
<protein>
    <submittedName>
        <fullName evidence="2">Uncharacterized protein</fullName>
    </submittedName>
</protein>
<proteinExistence type="predicted"/>
<name>A0A1I3MHF0_9FLAO</name>
<accession>A0A1I3MHF0</accession>
<feature type="compositionally biased region" description="Basic and acidic residues" evidence="1">
    <location>
        <begin position="1"/>
        <end position="24"/>
    </location>
</feature>
<feature type="compositionally biased region" description="Basic residues" evidence="1">
    <location>
        <begin position="25"/>
        <end position="34"/>
    </location>
</feature>